<gene>
    <name evidence="7" type="ORF">SAMN05216554_3553</name>
</gene>
<evidence type="ECO:0000313" key="7">
    <source>
        <dbReference type="EMBL" id="SDZ39817.1"/>
    </source>
</evidence>
<name>A0A1H3SQ07_9MICO</name>
<evidence type="ECO:0000256" key="5">
    <source>
        <dbReference type="SAM" id="Phobius"/>
    </source>
</evidence>
<dbReference type="GO" id="GO:0016020">
    <property type="term" value="C:membrane"/>
    <property type="evidence" value="ECO:0007669"/>
    <property type="project" value="UniProtKB-SubCell"/>
</dbReference>
<evidence type="ECO:0000259" key="6">
    <source>
        <dbReference type="Pfam" id="PF07291"/>
    </source>
</evidence>
<sequence>MASLVLSSVFIASGLGKIGRVAPTREMLRRFRLPRIASGRVAATLLPIVELVVGVGLVVAPPGASSLMAAAAVCFTAAFVVVTGRAWRNGDTFDCDCFGPYHRSPVSGALVLRNVALLVLALLVLSASLSGYDGVLTVVTDIRPSDVVWSVVAVALAVTAALFVFSARSATSPVSASAPSSRKGGVATIPPIEVTTAVGSVMRLVDLVAIEPVLLVFVRPGCTSCERVMETAPRTLTTRARIVFAVDSAPQVFRESHPELMADAVFAVLSAKEKLGVTKMPSAVLIGLNGEWIAGPVAGVAEIEELLVSATGYTGATTGVRTNEGSVE</sequence>
<feature type="transmembrane region" description="Helical" evidence="5">
    <location>
        <begin position="108"/>
        <end position="127"/>
    </location>
</feature>
<dbReference type="STRING" id="381665.SAMN05216554_3553"/>
<dbReference type="Proteomes" id="UP000198891">
    <property type="component" value="Unassembled WGS sequence"/>
</dbReference>
<accession>A0A1H3SQ07</accession>
<keyword evidence="3 5" id="KW-1133">Transmembrane helix</keyword>
<organism evidence="7 8">
    <name type="scientific">Herbiconiux ginsengi</name>
    <dbReference type="NCBI Taxonomy" id="381665"/>
    <lineage>
        <taxon>Bacteria</taxon>
        <taxon>Bacillati</taxon>
        <taxon>Actinomycetota</taxon>
        <taxon>Actinomycetes</taxon>
        <taxon>Micrococcales</taxon>
        <taxon>Microbacteriaceae</taxon>
        <taxon>Herbiconiux</taxon>
    </lineage>
</organism>
<feature type="transmembrane region" description="Helical" evidence="5">
    <location>
        <begin position="37"/>
        <end position="60"/>
    </location>
</feature>
<evidence type="ECO:0000256" key="4">
    <source>
        <dbReference type="ARBA" id="ARBA00023136"/>
    </source>
</evidence>
<dbReference type="InterPro" id="IPR009908">
    <property type="entry name" value="Methylamine_util_MauE"/>
</dbReference>
<keyword evidence="8" id="KW-1185">Reference proteome</keyword>
<comment type="subcellular location">
    <subcellularLocation>
        <location evidence="1">Membrane</location>
        <topology evidence="1">Multi-pass membrane protein</topology>
    </subcellularLocation>
</comment>
<proteinExistence type="predicted"/>
<keyword evidence="2 5" id="KW-0812">Transmembrane</keyword>
<reference evidence="7 8" key="1">
    <citation type="submission" date="2016-10" db="EMBL/GenBank/DDBJ databases">
        <authorList>
            <person name="de Groot N.N."/>
        </authorList>
    </citation>
    <scope>NUCLEOTIDE SEQUENCE [LARGE SCALE GENOMIC DNA]</scope>
    <source>
        <strain evidence="7 8">CGMCC 4.3491</strain>
    </source>
</reference>
<feature type="transmembrane region" description="Helical" evidence="5">
    <location>
        <begin position="147"/>
        <end position="165"/>
    </location>
</feature>
<dbReference type="Pfam" id="PF07291">
    <property type="entry name" value="MauE"/>
    <property type="match status" value="1"/>
</dbReference>
<keyword evidence="4 5" id="KW-0472">Membrane</keyword>
<dbReference type="AlphaFoldDB" id="A0A1H3SQ07"/>
<dbReference type="EMBL" id="FNPZ01000004">
    <property type="protein sequence ID" value="SDZ39817.1"/>
    <property type="molecule type" value="Genomic_DNA"/>
</dbReference>
<feature type="domain" description="Methylamine utilisation protein MauE" evidence="6">
    <location>
        <begin position="3"/>
        <end position="125"/>
    </location>
</feature>
<feature type="transmembrane region" description="Helical" evidence="5">
    <location>
        <begin position="66"/>
        <end position="87"/>
    </location>
</feature>
<protein>
    <submittedName>
        <fullName evidence="7">Methylamine utilisation protein MauE</fullName>
    </submittedName>
</protein>
<dbReference type="GO" id="GO:0030416">
    <property type="term" value="P:methylamine metabolic process"/>
    <property type="evidence" value="ECO:0007669"/>
    <property type="project" value="InterPro"/>
</dbReference>
<dbReference type="UniPathway" id="UPA00895"/>
<evidence type="ECO:0000256" key="3">
    <source>
        <dbReference type="ARBA" id="ARBA00022989"/>
    </source>
</evidence>
<evidence type="ECO:0000256" key="1">
    <source>
        <dbReference type="ARBA" id="ARBA00004141"/>
    </source>
</evidence>
<evidence type="ECO:0000313" key="8">
    <source>
        <dbReference type="Proteomes" id="UP000198891"/>
    </source>
</evidence>
<evidence type="ECO:0000256" key="2">
    <source>
        <dbReference type="ARBA" id="ARBA00022692"/>
    </source>
</evidence>